<proteinExistence type="predicted"/>
<dbReference type="EMBL" id="VSSQ01047734">
    <property type="protein sequence ID" value="MPN01742.1"/>
    <property type="molecule type" value="Genomic_DNA"/>
</dbReference>
<gene>
    <name evidence="1" type="ORF">SDC9_148953</name>
</gene>
<dbReference type="AlphaFoldDB" id="A0A645EKE3"/>
<sequence>MANVQLVHFRDPCDSFNVVIRQTVTRIHLQAKACSIGRRFGDTRQFAGLLCVSFRIGVTAGVNFNKRRANFRSGLNLFFVGIDKQRNQNACVRQAFAGIAHLVTLTGDVQTTFSGNFLTFFRHQTAKMRLSLNGNRQHLFGDCHFQIHARIQRLAQNAHVTVGDMATVFTQMYGNTVRARLFNDKRCLNRVRICGTACIT</sequence>
<comment type="caution">
    <text evidence="1">The sequence shown here is derived from an EMBL/GenBank/DDBJ whole genome shotgun (WGS) entry which is preliminary data.</text>
</comment>
<name>A0A645EKE3_9ZZZZ</name>
<organism evidence="1">
    <name type="scientific">bioreactor metagenome</name>
    <dbReference type="NCBI Taxonomy" id="1076179"/>
    <lineage>
        <taxon>unclassified sequences</taxon>
        <taxon>metagenomes</taxon>
        <taxon>ecological metagenomes</taxon>
    </lineage>
</organism>
<evidence type="ECO:0000313" key="1">
    <source>
        <dbReference type="EMBL" id="MPN01742.1"/>
    </source>
</evidence>
<reference evidence="1" key="1">
    <citation type="submission" date="2019-08" db="EMBL/GenBank/DDBJ databases">
        <authorList>
            <person name="Kucharzyk K."/>
            <person name="Murdoch R.W."/>
            <person name="Higgins S."/>
            <person name="Loffler F."/>
        </authorList>
    </citation>
    <scope>NUCLEOTIDE SEQUENCE</scope>
</reference>
<accession>A0A645EKE3</accession>
<protein>
    <submittedName>
        <fullName evidence="1">Uncharacterized protein</fullName>
    </submittedName>
</protein>